<dbReference type="Proteomes" id="UP001138793">
    <property type="component" value="Unassembled WGS sequence"/>
</dbReference>
<dbReference type="SUPFAM" id="SSF46955">
    <property type="entry name" value="Putative DNA-binding domain"/>
    <property type="match status" value="1"/>
</dbReference>
<accession>A0A9X0YQS6</accession>
<evidence type="ECO:0000313" key="3">
    <source>
        <dbReference type="Proteomes" id="UP001138793"/>
    </source>
</evidence>
<dbReference type="InterPro" id="IPR000551">
    <property type="entry name" value="MerR-type_HTH_dom"/>
</dbReference>
<evidence type="ECO:0000259" key="1">
    <source>
        <dbReference type="Pfam" id="PF13411"/>
    </source>
</evidence>
<reference evidence="2" key="1">
    <citation type="submission" date="2021-03" db="EMBL/GenBank/DDBJ databases">
        <title>Genomic Encyclopedia of Type Strains, Phase IV (KMG-IV): sequencing the most valuable type-strain genomes for metagenomic binning, comparative biology and taxonomic classification.</title>
        <authorList>
            <person name="Goeker M."/>
        </authorList>
    </citation>
    <scope>NUCLEOTIDE SEQUENCE</scope>
    <source>
        <strain evidence="2">DSM 107338</strain>
    </source>
</reference>
<proteinExistence type="predicted"/>
<organism evidence="2 3">
    <name type="scientific">Oceanobacillus polygoni</name>
    <dbReference type="NCBI Taxonomy" id="1235259"/>
    <lineage>
        <taxon>Bacteria</taxon>
        <taxon>Bacillati</taxon>
        <taxon>Bacillota</taxon>
        <taxon>Bacilli</taxon>
        <taxon>Bacillales</taxon>
        <taxon>Bacillaceae</taxon>
        <taxon>Oceanobacillus</taxon>
    </lineage>
</organism>
<dbReference type="AlphaFoldDB" id="A0A9X0YQS6"/>
<dbReference type="Pfam" id="PF13411">
    <property type="entry name" value="MerR_1"/>
    <property type="match status" value="1"/>
</dbReference>
<feature type="domain" description="HTH merR-type" evidence="1">
    <location>
        <begin position="10"/>
        <end position="68"/>
    </location>
</feature>
<dbReference type="GO" id="GO:0006355">
    <property type="term" value="P:regulation of DNA-templated transcription"/>
    <property type="evidence" value="ECO:0007669"/>
    <property type="project" value="InterPro"/>
</dbReference>
<keyword evidence="3" id="KW-1185">Reference proteome</keyword>
<dbReference type="RefSeq" id="WP_149472974.1">
    <property type="nucleotide sequence ID" value="NZ_JAGGMB010000003.1"/>
</dbReference>
<dbReference type="InterPro" id="IPR009061">
    <property type="entry name" value="DNA-bd_dom_put_sf"/>
</dbReference>
<dbReference type="OrthoDB" id="2842687at2"/>
<sequence>MTTDNFQHSYSLTEIAKQLGRPRTTVQEWRNQFKEYLPTVQGTKGRTTRYEASALKLFQLIARMKEANEPVSFIEQALIENNAPITESEDKGETTPSVQPQVYEGLKQLAVALDEQRQLNKTIMKELQDLRQQQTTYHHELMELLDRQNNVEENIRTRDFRLLETMRDMQDKKQKEKQRGGLLSLVFNK</sequence>
<evidence type="ECO:0000313" key="2">
    <source>
        <dbReference type="EMBL" id="MBP2076984.1"/>
    </source>
</evidence>
<dbReference type="GO" id="GO:0003677">
    <property type="term" value="F:DNA binding"/>
    <property type="evidence" value="ECO:0007669"/>
    <property type="project" value="InterPro"/>
</dbReference>
<comment type="caution">
    <text evidence="2">The sequence shown here is derived from an EMBL/GenBank/DDBJ whole genome shotgun (WGS) entry which is preliminary data.</text>
</comment>
<gene>
    <name evidence="2" type="ORF">J2Z64_001215</name>
</gene>
<dbReference type="EMBL" id="JAGGMB010000003">
    <property type="protein sequence ID" value="MBP2076984.1"/>
    <property type="molecule type" value="Genomic_DNA"/>
</dbReference>
<protein>
    <submittedName>
        <fullName evidence="2">Chromosome segregation ATPase</fullName>
    </submittedName>
</protein>
<name>A0A9X0YQS6_9BACI</name>
<dbReference type="Gene3D" id="1.10.1660.10">
    <property type="match status" value="1"/>
</dbReference>